<keyword evidence="2" id="KW-1185">Reference proteome</keyword>
<name>A0A6N8KSX1_9SPHI</name>
<dbReference type="OrthoDB" id="9790745at2"/>
<reference evidence="1 2" key="1">
    <citation type="submission" date="2019-12" db="EMBL/GenBank/DDBJ databases">
        <authorList>
            <person name="Dong K."/>
        </authorList>
    </citation>
    <scope>NUCLEOTIDE SEQUENCE [LARGE SCALE GENOMIC DNA]</scope>
    <source>
        <strain evidence="1 2">JCM 31225</strain>
    </source>
</reference>
<dbReference type="PANTHER" id="PTHR36849:SF1">
    <property type="entry name" value="CYTOPLASMIC PROTEIN"/>
    <property type="match status" value="1"/>
</dbReference>
<dbReference type="EMBL" id="WSQA01000001">
    <property type="protein sequence ID" value="MVZ60515.1"/>
    <property type="molecule type" value="Genomic_DNA"/>
</dbReference>
<gene>
    <name evidence="1" type="ORF">GQF63_00625</name>
</gene>
<proteinExistence type="predicted"/>
<dbReference type="PANTHER" id="PTHR36849">
    <property type="entry name" value="CYTOPLASMIC PROTEIN-RELATED"/>
    <property type="match status" value="1"/>
</dbReference>
<dbReference type="RefSeq" id="WP_160367166.1">
    <property type="nucleotide sequence ID" value="NZ_WSQA01000001.1"/>
</dbReference>
<dbReference type="Pfam" id="PF22752">
    <property type="entry name" value="DUF488-N3i"/>
    <property type="match status" value="1"/>
</dbReference>
<dbReference type="InterPro" id="IPR052552">
    <property type="entry name" value="YeaO-like"/>
</dbReference>
<organism evidence="1 2">
    <name type="scientific">Sphingobacterium humi</name>
    <dbReference type="NCBI Taxonomy" id="1796905"/>
    <lineage>
        <taxon>Bacteria</taxon>
        <taxon>Pseudomonadati</taxon>
        <taxon>Bacteroidota</taxon>
        <taxon>Sphingobacteriia</taxon>
        <taxon>Sphingobacteriales</taxon>
        <taxon>Sphingobacteriaceae</taxon>
        <taxon>Sphingobacterium</taxon>
    </lineage>
</organism>
<dbReference type="Proteomes" id="UP000435036">
    <property type="component" value="Unassembled WGS sequence"/>
</dbReference>
<accession>A0A6N8KSX1</accession>
<dbReference type="AlphaFoldDB" id="A0A6N8KSX1"/>
<sequence>MKLQIHIKRIYEPYDSADGYRILIDRLWPRGIAKAEAHLDEWNKEVAPSTALRKAFNHQADRFEEFKVAYKKELDAHQDDVIRIMHIAEDKPVTLLYGAKDPKINHAIVLLAYIKDLQRS</sequence>
<protein>
    <submittedName>
        <fullName evidence="1">DUF488 family protein</fullName>
    </submittedName>
</protein>
<evidence type="ECO:0000313" key="2">
    <source>
        <dbReference type="Proteomes" id="UP000435036"/>
    </source>
</evidence>
<comment type="caution">
    <text evidence="1">The sequence shown here is derived from an EMBL/GenBank/DDBJ whole genome shotgun (WGS) entry which is preliminary data.</text>
</comment>
<evidence type="ECO:0000313" key="1">
    <source>
        <dbReference type="EMBL" id="MVZ60515.1"/>
    </source>
</evidence>